<feature type="compositionally biased region" description="Polar residues" evidence="7">
    <location>
        <begin position="657"/>
        <end position="670"/>
    </location>
</feature>
<dbReference type="PANTHER" id="PTHR47338">
    <property type="entry name" value="ZN(II)2CYS6 TRANSCRIPTION FACTOR (EUROFUNG)-RELATED"/>
    <property type="match status" value="1"/>
</dbReference>
<feature type="compositionally biased region" description="Polar residues" evidence="7">
    <location>
        <begin position="677"/>
        <end position="715"/>
    </location>
</feature>
<gene>
    <name evidence="9" type="ORF">KLDO_g3555</name>
</gene>
<dbReference type="GO" id="GO:0006351">
    <property type="term" value="P:DNA-templated transcription"/>
    <property type="evidence" value="ECO:0007669"/>
    <property type="project" value="InterPro"/>
</dbReference>
<keyword evidence="3" id="KW-0862">Zinc</keyword>
<dbReference type="AlphaFoldDB" id="A0A0A8L8U1"/>
<keyword evidence="10" id="KW-1185">Reference proteome</keyword>
<dbReference type="Proteomes" id="UP000031516">
    <property type="component" value="Unassembled WGS sequence"/>
</dbReference>
<dbReference type="Pfam" id="PF04082">
    <property type="entry name" value="Fungal_trans"/>
    <property type="match status" value="1"/>
</dbReference>
<dbReference type="GO" id="GO:0008270">
    <property type="term" value="F:zinc ion binding"/>
    <property type="evidence" value="ECO:0007669"/>
    <property type="project" value="InterPro"/>
</dbReference>
<feature type="domain" description="Xylanolytic transcriptional activator regulatory" evidence="8">
    <location>
        <begin position="240"/>
        <end position="313"/>
    </location>
</feature>
<keyword evidence="2" id="KW-0479">Metal-binding</keyword>
<evidence type="ECO:0000256" key="5">
    <source>
        <dbReference type="ARBA" id="ARBA00023163"/>
    </source>
</evidence>
<sequence>MTKSKVSKKKDSKLSKRNGGGRTSSTATVTAAAVSKHLALNTDVAPQYDSQQDYGQMRVSNVPSQGENFGSVPPPPMDAIFSTGVIPTINNEMLQYQSLKNNVRAPLFSSIHSLVTSTPKGHIIAAIKRVEISFPECLFFHVPTFENKLEDVNHILIGALLAVCSFSSPFVETDLKQEFNSEDKWLGVNSFQVKNCLYEKLALDAIFNNCLFLSKPDIEICQALLLLACVKWGQNDYYAAWMLHGCAARLIQAIQFDERFQHNCKEDPLLNEVRTRTFWSAFSLDRVISTGEGHCFAVNNYTDVELPLPNSYFFKLSSVINNSGGNMPLSGDMYNLSKLNPQASNNEAKNNVISSNAQAMAAVELQMKSKVTIGSFVEFYKTYPHLLYENERSAYIKCYSLWGIINQYMMEGGRAKRANEVPWDLENSTVGKLTKEVEEFWAIMPAEWKWENLDYARQRQINMKKLFIITTINCCHCLITIFCIREYLPFLPSKEQGPCGPTEPPFMPQPPYPTYWADTSKKCFAAVRRLCEILEVVFEVERQSSSGSINLIESSPFFSFCAFVCAIQCNYGSCFPFMDPDAASYKNDKRKSLPYCYKYMIKILKSREEICPVTKNWLHMVFKVQGMYKSVASNMAINNEKDSNSTSQRQVYPPAQPSSSMSDPNLNSFQPPADAVATSQGSTQGVQPQTVPDFTAPLSSGQHQISPSDSMMGNREQISANSSSFISRTGTSVMDGTTDKIFNSNSENSKNNALLSVNQPSPTRRNALASGPNSCSSSNPCSTPRFPIEVEPETDKLSLLFTDQEFEMLMQFSK</sequence>
<protein>
    <submittedName>
        <fullName evidence="9">WGS project CCBQ000000000 data, contig 00272</fullName>
    </submittedName>
</protein>
<organism evidence="9 10">
    <name type="scientific">Kluyveromyces dobzhanskii CBS 2104</name>
    <dbReference type="NCBI Taxonomy" id="1427455"/>
    <lineage>
        <taxon>Eukaryota</taxon>
        <taxon>Fungi</taxon>
        <taxon>Dikarya</taxon>
        <taxon>Ascomycota</taxon>
        <taxon>Saccharomycotina</taxon>
        <taxon>Saccharomycetes</taxon>
        <taxon>Saccharomycetales</taxon>
        <taxon>Saccharomycetaceae</taxon>
        <taxon>Kluyveromyces</taxon>
    </lineage>
</organism>
<comment type="subcellular location">
    <subcellularLocation>
        <location evidence="1">Nucleus</location>
    </subcellularLocation>
</comment>
<comment type="caution">
    <text evidence="9">The sequence shown here is derived from an EMBL/GenBank/DDBJ whole genome shotgun (WGS) entry which is preliminary data.</text>
</comment>
<dbReference type="GO" id="GO:0000981">
    <property type="term" value="F:DNA-binding transcription factor activity, RNA polymerase II-specific"/>
    <property type="evidence" value="ECO:0007669"/>
    <property type="project" value="InterPro"/>
</dbReference>
<accession>A0A0A8L8U1</accession>
<evidence type="ECO:0000256" key="7">
    <source>
        <dbReference type="SAM" id="MobiDB-lite"/>
    </source>
</evidence>
<dbReference type="PANTHER" id="PTHR47338:SF5">
    <property type="entry name" value="ZN(II)2CYS6 TRANSCRIPTION FACTOR (EUROFUNG)"/>
    <property type="match status" value="1"/>
</dbReference>
<keyword evidence="5" id="KW-0804">Transcription</keyword>
<dbReference type="EMBL" id="CCBQ010000044">
    <property type="protein sequence ID" value="CDO95309.1"/>
    <property type="molecule type" value="Genomic_DNA"/>
</dbReference>
<keyword evidence="6" id="KW-0539">Nucleus</keyword>
<evidence type="ECO:0000256" key="6">
    <source>
        <dbReference type="ARBA" id="ARBA00023242"/>
    </source>
</evidence>
<feature type="region of interest" description="Disordered" evidence="7">
    <location>
        <begin position="639"/>
        <end position="715"/>
    </location>
</feature>
<evidence type="ECO:0000256" key="3">
    <source>
        <dbReference type="ARBA" id="ARBA00022833"/>
    </source>
</evidence>
<proteinExistence type="predicted"/>
<feature type="region of interest" description="Disordered" evidence="7">
    <location>
        <begin position="1"/>
        <end position="28"/>
    </location>
</feature>
<evidence type="ECO:0000259" key="8">
    <source>
        <dbReference type="SMART" id="SM00906"/>
    </source>
</evidence>
<keyword evidence="4" id="KW-0805">Transcription regulation</keyword>
<dbReference type="CDD" id="cd12148">
    <property type="entry name" value="fungal_TF_MHR"/>
    <property type="match status" value="1"/>
</dbReference>
<name>A0A0A8L8U1_9SACH</name>
<evidence type="ECO:0000313" key="10">
    <source>
        <dbReference type="Proteomes" id="UP000031516"/>
    </source>
</evidence>
<reference evidence="9 10" key="1">
    <citation type="submission" date="2014-03" db="EMBL/GenBank/DDBJ databases">
        <title>The genome of Kluyveromyces dobzhanskii.</title>
        <authorList>
            <person name="Nystedt B."/>
            <person name="Astrom S."/>
        </authorList>
    </citation>
    <scope>NUCLEOTIDE SEQUENCE [LARGE SCALE GENOMIC DNA]</scope>
    <source>
        <strain evidence="9 10">CBS 2104</strain>
    </source>
</reference>
<feature type="compositionally biased region" description="Polar residues" evidence="7">
    <location>
        <begin position="742"/>
        <end position="764"/>
    </location>
</feature>
<dbReference type="OrthoDB" id="39175at2759"/>
<dbReference type="InterPro" id="IPR050815">
    <property type="entry name" value="TF_fung"/>
</dbReference>
<dbReference type="InterPro" id="IPR007219">
    <property type="entry name" value="XnlR_reg_dom"/>
</dbReference>
<feature type="region of interest" description="Disordered" evidence="7">
    <location>
        <begin position="742"/>
        <end position="788"/>
    </location>
</feature>
<evidence type="ECO:0000313" key="9">
    <source>
        <dbReference type="EMBL" id="CDO95309.1"/>
    </source>
</evidence>
<dbReference type="GO" id="GO:0003677">
    <property type="term" value="F:DNA binding"/>
    <property type="evidence" value="ECO:0007669"/>
    <property type="project" value="InterPro"/>
</dbReference>
<feature type="compositionally biased region" description="Basic residues" evidence="7">
    <location>
        <begin position="1"/>
        <end position="11"/>
    </location>
</feature>
<feature type="compositionally biased region" description="Low complexity" evidence="7">
    <location>
        <begin position="772"/>
        <end position="782"/>
    </location>
</feature>
<evidence type="ECO:0000256" key="4">
    <source>
        <dbReference type="ARBA" id="ARBA00023015"/>
    </source>
</evidence>
<dbReference type="GO" id="GO:0005634">
    <property type="term" value="C:nucleus"/>
    <property type="evidence" value="ECO:0007669"/>
    <property type="project" value="UniProtKB-SubCell"/>
</dbReference>
<evidence type="ECO:0000256" key="1">
    <source>
        <dbReference type="ARBA" id="ARBA00004123"/>
    </source>
</evidence>
<dbReference type="SMART" id="SM00906">
    <property type="entry name" value="Fungal_trans"/>
    <property type="match status" value="1"/>
</dbReference>
<evidence type="ECO:0000256" key="2">
    <source>
        <dbReference type="ARBA" id="ARBA00022723"/>
    </source>
</evidence>